<reference evidence="1" key="1">
    <citation type="submission" date="2023-02" db="EMBL/GenBank/DDBJ databases">
        <title>Description of Herbaspirillum huttiense subsp. nephrolepsisexaltata and Herbaspirillum huttiense subsp. lycopersicon.</title>
        <authorList>
            <person name="Poudel M."/>
            <person name="Sharma A."/>
            <person name="Goss E."/>
            <person name="Tapia J.H."/>
            <person name="Harmon C.M."/>
            <person name="Jones J.B."/>
        </authorList>
    </citation>
    <scope>NUCLEOTIDE SEQUENCE</scope>
    <source>
        <strain evidence="1">NC40101</strain>
    </source>
</reference>
<dbReference type="InterPro" id="IPR014729">
    <property type="entry name" value="Rossmann-like_a/b/a_fold"/>
</dbReference>
<dbReference type="RefSeq" id="WP_284078264.1">
    <property type="nucleotide sequence ID" value="NZ_JAVLSM010000007.1"/>
</dbReference>
<proteinExistence type="predicted"/>
<accession>A0AAE4G8F2</accession>
<protein>
    <submittedName>
        <fullName evidence="1">Phosphoadenosine phosphosulfate sulfotransferase</fullName>
    </submittedName>
</protein>
<dbReference type="Gene3D" id="3.40.50.620">
    <property type="entry name" value="HUPs"/>
    <property type="match status" value="1"/>
</dbReference>
<dbReference type="SUPFAM" id="SSF52402">
    <property type="entry name" value="Adenine nucleotide alpha hydrolases-like"/>
    <property type="match status" value="1"/>
</dbReference>
<name>A0AAE4G8F2_9BURK</name>
<comment type="caution">
    <text evidence="1">The sequence shown here is derived from an EMBL/GenBank/DDBJ whole genome shotgun (WGS) entry which is preliminary data.</text>
</comment>
<evidence type="ECO:0000313" key="1">
    <source>
        <dbReference type="EMBL" id="MDT0337718.1"/>
    </source>
</evidence>
<organism evidence="1">
    <name type="scientific">Herbaspirillum huttiense subsp. nephrolepidis</name>
    <dbReference type="NCBI Taxonomy" id="3075126"/>
    <lineage>
        <taxon>Bacteria</taxon>
        <taxon>Pseudomonadati</taxon>
        <taxon>Pseudomonadota</taxon>
        <taxon>Betaproteobacteria</taxon>
        <taxon>Burkholderiales</taxon>
        <taxon>Oxalobacteraceae</taxon>
        <taxon>Herbaspirillum</taxon>
    </lineage>
</organism>
<dbReference type="EMBL" id="JAVRAA010000005">
    <property type="protein sequence ID" value="MDT0337718.1"/>
    <property type="molecule type" value="Genomic_DNA"/>
</dbReference>
<sequence>MKQPQDFVTLDFFPQQTLEAQISVEERIKVALATVAGLFEQDIDVVTATSFGKDSSICLALVLHAAVEARRNGLAPRVWVLSADTLVESPEVARHAKLEMHKVRSFAKRHGLNVRTQFVTPNILSSFQVKVLSGRALPSFAGTNTSCSVDWKVTPMANFRSRLFRQLNKEGRPEPVTVLGTRFSESVVRDSKMRERGESAAVPVRNKNGELILSLIADWQTDDVWEALALYGSGQYESYSTFEETFRIYAHSGGTSCAIVSESLYEGKAKRSSGGCGARLGCWSCQRVAADKSLTNMVEYDPRYRYAAGLVRLNNYLRARQYDWTTRHFVGRTVMANYLVVQPDTYHPTFIRELMRMMLTLDYEEELLAKEEGREVMFRILPVSTMVAVDAMQSLNGTAAPFAIWADYRDIRERGIRYPVPVVEAVPPQPLPDAKFLYVGESFDSTLENKSWSGLRNSYFEALTSESPCAPELVELKNGHVGWKLPTAKFFSVNDESALMIEEFEAVRLAETFDRGFLPGGVTSAYFWYLSYGALEVSYSQQQMHDDIARRTAYKDQLKLTLEYDIKDLLARSVDYKDLPPEARKAWANRVSTESAQVELEFE</sequence>
<dbReference type="AlphaFoldDB" id="A0AAE4G8F2"/>
<gene>
    <name evidence="1" type="ORF">RJN63_12810</name>
</gene>